<dbReference type="NCBIfam" id="NF047352">
    <property type="entry name" value="P_loop_sacsin"/>
    <property type="match status" value="2"/>
</dbReference>
<dbReference type="InterPro" id="IPR000210">
    <property type="entry name" value="BTB/POZ_dom"/>
</dbReference>
<dbReference type="PANTHER" id="PTHR15600">
    <property type="entry name" value="SACSIN"/>
    <property type="match status" value="1"/>
</dbReference>
<dbReference type="PROSITE" id="PS50097">
    <property type="entry name" value="BTB"/>
    <property type="match status" value="1"/>
</dbReference>
<keyword evidence="3" id="KW-1185">Reference proteome</keyword>
<evidence type="ECO:0000313" key="3">
    <source>
        <dbReference type="Proteomes" id="UP000439903"/>
    </source>
</evidence>
<dbReference type="OrthoDB" id="1262810at2759"/>
<evidence type="ECO:0000313" key="2">
    <source>
        <dbReference type="EMBL" id="KAF0558627.1"/>
    </source>
</evidence>
<dbReference type="Pfam" id="PF25794">
    <property type="entry name" value="SACS"/>
    <property type="match status" value="2"/>
</dbReference>
<proteinExistence type="predicted"/>
<evidence type="ECO:0000259" key="1">
    <source>
        <dbReference type="PROSITE" id="PS50097"/>
    </source>
</evidence>
<reference evidence="2 3" key="1">
    <citation type="journal article" date="2019" name="Environ. Microbiol.">
        <title>At the nexus of three kingdoms: the genome of the mycorrhizal fungus Gigaspora margarita provides insights into plant, endobacterial and fungal interactions.</title>
        <authorList>
            <person name="Venice F."/>
            <person name="Ghignone S."/>
            <person name="Salvioli di Fossalunga A."/>
            <person name="Amselem J."/>
            <person name="Novero M."/>
            <person name="Xianan X."/>
            <person name="Sedzielewska Toro K."/>
            <person name="Morin E."/>
            <person name="Lipzen A."/>
            <person name="Grigoriev I.V."/>
            <person name="Henrissat B."/>
            <person name="Martin F.M."/>
            <person name="Bonfante P."/>
        </authorList>
    </citation>
    <scope>NUCLEOTIDE SEQUENCE [LARGE SCALE GENOMIC DNA]</scope>
    <source>
        <strain evidence="2 3">BEG34</strain>
    </source>
</reference>
<sequence length="2718" mass="317961">MSEGIDFDPEEKYTNRLKNILHDYPESSQVLREILQNSDDSQSTEQIFILDHNTYHGEGLLEPGLIRFQGPALFSINNTKFSENDFESLKNLADSEKQNQYDKIGEMGIGFNSIYHLCDSCSFITDNKFTILDPHRWYYKGGKQYNDFAKKSQKFPAQFYPFQNLGKFKIPFDGTPFDGTIFRYPLRTEQDSKDSKISKKIYKPSHILEMFEEFFENDSVDCLLFLRNIERIEFYELKEGKSELELIYKIWLEDADKIREKRQMIVKAVTQMMKNIKENKPIQATTLDTLYNASIVRYKQDHVVENSSWLILNMLGNLDDAKCKFPNDFGERLDTVPNVGLATKLNLDQDKDENNHNGKLFCFFPLPIDTPFRVSINGHFAVTNNRRDLWSEGARDLTSDSLANLKVKWNKYLFEEVIPQAWVKFIIKLQSHIKQKEDYYKFWPIADQTQFISLRFFEGLLENMIRKLTADDEIFCEKNGQILSISNGYFPDESCAENDIPDILSKIGFPIINATSEIIEVLKKSDKKNILRFYSPSIVSNFLQKRKELQDKPMTLRLFYYLLNDENYKILEGLKMIPLANGTLKEISEYGTVTYICSDRFAGQDKDDPREIFKDQSEKFIAKDISSDLLNRLIYKVKNGWNIKIEMLTIPSIVDMVKYKIYPNENQPNSSDREIVMENSEWINRLWKYLCDRFDETDLKSFEDIHLIPTKYNTFRKLKTNQIKYFLNSIESSQTQFDKIEQIYPILEKLGIIFLNSEFENNITLLKKRLSAYICDVGDINSVLSSLNTNEALNLDTNEAELFIKYLSYYLRISKPPTYDQKETIKRLPIFKEVGKNETTSLKFKINFLLPKKDEMDYGQIIAPESFRFLDTTSEEARYLLEDIIKIQRLQQDEYWINYVIKYLESNYNKDIVVEKLFERLPGLVSFNSSVREKLSNIPIVPCVTLPMAQGKQNLGTIKRSKPIDLYDPFEPKITQLFFDDEQVFPAEKFLKLYSHHLKVLGMKTSLSPVDIIERIKTYIKHQKIGKNNDDLYEKSRNLFKYIDVNWNSLEDKNAEFFSFIKSSKWIPTINQFGDKSFSSSFECRDKKDEHLVSLKLSILDYRIKSQLRKHLEWNKYPPVNIVLEQMKLCSTLPKENNQQQKICEAIYKYIDETISHDDERSKQVVKEIKDGLKNEEWIFCKSKFYAAKNVVFILPTNLLNKLPIIQLPDDYRNNFKEVFKHMGVRETVDVNDFIKIIREIAHEANNKPLNDENLSKTIAILDQIGKEFNKSNKKKTDYLKNLLIPSTDAILFSFEEIKYDNMAGLNNDEKENYKLSHPKISIALAKDLGIQMLSEAFIKGSDIDFEIYEQFEPLTTRINKIISNCSLDSLFREFLQNADDAGAHRYSIYIDERTWCNETDQSTLLSKEMCNWQGPAIWIYNDAVFKEEDFSSLIKLGVGGKSEDDRKIGRFGLGITTSYYLTDVLSFVSEENIAFLDPHARFLPMQGNPPKQSRGIKLNFLDKKFLSRFENQCKPYLDIENCDFKKGFKGTLFRLPLRSTELSKQSLISQNSIGHEKILFYLRNLKGNQEILFLRNIETYNIYHIDKDNKKRLIWETKIQDLKDIRNIRSKIKFEPQVFQLDIKINDAQKNEATFEAWLVCTGGKSIVRDPDLHEFSRKEKLNAHGGIAAILARSNNESLKNSLDLTNPPILDGKEYAYVLCNDNCTKLNVHINGNFALSKDRMIILQQNNTYGKWNRYILFKVLPSLHFIYNQKFWPFGKVKEGHLYYDYALNVLQNLGESKVFWTEAEGGKFVSLNDAYFSEENDPIIADILAKHDFSTVKVDKVMFNQFKEGKTPIKYNPISPKFVYESLHKNNNILKSASQGNSLILLKFVLQDEKLYSQLIGLRLVPLKDCSFGEFGPQTYYMAKKKYQDLFPKSSASRFICDLDDELNRIFESDEFSSITHIKKLDAEGILDLLAKELPKKQEIWLNTSSQDIPNRKWLDKILEKMEWGLGLDIEKLSEYPLFPVISPTDQPKIVRIDPLNPLLVYPDDLDEILMNALGKIGIRFTDIKFNKKNVQSVFWTKGVINWDYTNVFESIKRKQESQNISMEELFFKNASLNEDELNKLRECIKIFINSQRGTQGRKGNNVIKVIQELPIWPIHSSSQCEYISAKKGKLPPRSLPCYLSDKDLLNVQDEYFRILTLLGAKSYNEYDYVKQYYTPVSKREPTEEDVEFLEKILLLKNQEILNYLKNFESIPNKKLKKFMKADDLYDVKVDFFSQIFDENKFLPLKLQNDPDCLYVLSNIGFKRDINKNTFIECAREIEHMIGNIDKEIRPIAIDLAKYFCHNFKSLKFEKDDMNQLYEIKFVPSNEKLSDPYNETAVKTLGYESISSLYSINYQKICWTQAKFFASDVTNFGRSPKIKMVIEHWKYLFDGKIFQRPGWEVNTVYEIMEEIYKFVSEFLEKEEGRTTKLDLEKLHFLNGDDPFNTDCWVPGNKLAFGIQNDIGDNLFKVKPRLEPFKKLLIAAGAKDTNNDIKINKIPTNHSQQKDELIKYLTDHLNEEKLDPQHHDVIFEIGNLKIGANRCVLLRVANYFDWEFSVNPTTITINNARPNTYKVLLRWLYGMPYSEAVEEILGKEFSGQDYLDFLLDFLKESYKYQPLNYIIQNEIMDENRRLINENNVKKIRDLSDECNANHLKEYCEGYIEKNQSIVDAIDITQAKQNHFIEFTD</sequence>
<dbReference type="InterPro" id="IPR036890">
    <property type="entry name" value="HATPase_C_sf"/>
</dbReference>
<dbReference type="PANTHER" id="PTHR15600:SF42">
    <property type="entry name" value="SACSIN"/>
    <property type="match status" value="1"/>
</dbReference>
<dbReference type="SUPFAM" id="SSF55874">
    <property type="entry name" value="ATPase domain of HSP90 chaperone/DNA topoisomerase II/histidine kinase"/>
    <property type="match status" value="2"/>
</dbReference>
<organism evidence="2 3">
    <name type="scientific">Gigaspora margarita</name>
    <dbReference type="NCBI Taxonomy" id="4874"/>
    <lineage>
        <taxon>Eukaryota</taxon>
        <taxon>Fungi</taxon>
        <taxon>Fungi incertae sedis</taxon>
        <taxon>Mucoromycota</taxon>
        <taxon>Glomeromycotina</taxon>
        <taxon>Glomeromycetes</taxon>
        <taxon>Diversisporales</taxon>
        <taxon>Gigasporaceae</taxon>
        <taxon>Gigaspora</taxon>
    </lineage>
</organism>
<protein>
    <submittedName>
        <fullName evidence="2">Sacsin</fullName>
    </submittedName>
</protein>
<dbReference type="EMBL" id="WTPW01000020">
    <property type="protein sequence ID" value="KAF0558627.1"/>
    <property type="molecule type" value="Genomic_DNA"/>
</dbReference>
<comment type="caution">
    <text evidence="2">The sequence shown here is derived from an EMBL/GenBank/DDBJ whole genome shotgun (WGS) entry which is preliminary data.</text>
</comment>
<dbReference type="GO" id="GO:0030544">
    <property type="term" value="F:Hsp70 protein binding"/>
    <property type="evidence" value="ECO:0007669"/>
    <property type="project" value="TreeGrafter"/>
</dbReference>
<feature type="domain" description="BTB" evidence="1">
    <location>
        <begin position="2557"/>
        <end position="2611"/>
    </location>
</feature>
<dbReference type="InterPro" id="IPR011333">
    <property type="entry name" value="SKP1/BTB/POZ_sf"/>
</dbReference>
<name>A0A8H4EVF5_GIGMA</name>
<dbReference type="Gene3D" id="3.30.710.10">
    <property type="entry name" value="Potassium Channel Kv1.1, Chain A"/>
    <property type="match status" value="1"/>
</dbReference>
<accession>A0A8H4EVF5</accession>
<dbReference type="SUPFAM" id="SSF54695">
    <property type="entry name" value="POZ domain"/>
    <property type="match status" value="1"/>
</dbReference>
<dbReference type="InterPro" id="IPR052972">
    <property type="entry name" value="Sacsin_chaperone_reg"/>
</dbReference>
<dbReference type="InterPro" id="IPR058210">
    <property type="entry name" value="SACS/Nov_dom"/>
</dbReference>
<dbReference type="Proteomes" id="UP000439903">
    <property type="component" value="Unassembled WGS sequence"/>
</dbReference>
<gene>
    <name evidence="2" type="ORF">F8M41_008547</name>
</gene>